<feature type="repeat" description="Pumilio" evidence="5">
    <location>
        <begin position="379"/>
        <end position="414"/>
    </location>
</feature>
<dbReference type="Pfam" id="PF00806">
    <property type="entry name" value="PUF"/>
    <property type="match status" value="6"/>
</dbReference>
<evidence type="ECO:0000256" key="3">
    <source>
        <dbReference type="ARBA" id="ARBA00022884"/>
    </source>
</evidence>
<keyword evidence="8" id="KW-1185">Reference proteome</keyword>
<dbReference type="InterPro" id="IPR011989">
    <property type="entry name" value="ARM-like"/>
</dbReference>
<accession>A0AAN9RXP1</accession>
<dbReference type="GO" id="GO:0003729">
    <property type="term" value="F:mRNA binding"/>
    <property type="evidence" value="ECO:0007669"/>
    <property type="project" value="TreeGrafter"/>
</dbReference>
<evidence type="ECO:0000259" key="6">
    <source>
        <dbReference type="PROSITE" id="PS50303"/>
    </source>
</evidence>
<dbReference type="CDD" id="cd07920">
    <property type="entry name" value="Pumilio"/>
    <property type="match status" value="1"/>
</dbReference>
<name>A0AAN9RXP1_PSOTE</name>
<sequence length="650" mass="71877">MWKEDEAGTRLNGFPDHGGQKNVNIDVDVLLSNGFSRMNVFRERGNVVGAKPRGCTYGFVDVMDSSSYAHVSHSHEQKGILLSPTSGVTVSSDVKGHTFGTPLESSFDKISNTCCGHVPLQNPFHVTGPFAVDCDVNSPFMFSQPNFAMDASAQAPSSRYFSAATSVALTPNIEFSHTRGDPMAFQCDGGLVIQEKDVKCCVGRGCNSLWGCKESLCSPLPVQAVGDELPQLVSPRFSTRHEKNGTLASDVSLSPRSLLFNFGPLVKFQGYIYHLAKDQNGCRFLQRMVDEGTSEDVQIVFNGVIDDIVELMLDPFGNYLVQKLLDVSGEDERLQVVSMLTKEPGQLVKTSLNTHGTRVVQKLIATADSRKQIALLISSIQPGFLDLIKDLNGNHVIQRCLQYFSCKDNEFIFYAATKFCVDIATHQHGCCVLQRCIDYSTGKYQDKLVKEICRHGLLLAQDPFGNYVVQYIIEMENPSASSKLHSQLKGNYVHLSMQKFSSHVVEKCLVHIAESRTRIVQELLSFPHFEQLLPDPYANYVVQRALGVTKGPLHASLAEAVRPYKILRTSPYCRRIFSRNLLNKVLAFAMICNSMIDFVTAPGVALPIRLQLGSLQVTDFGMVWHCCLRLTKEFSVIAYGEDAVGVGGSK</sequence>
<dbReference type="SMART" id="SM00025">
    <property type="entry name" value="Pumilio"/>
    <property type="match status" value="8"/>
</dbReference>
<dbReference type="GO" id="GO:0005737">
    <property type="term" value="C:cytoplasm"/>
    <property type="evidence" value="ECO:0007669"/>
    <property type="project" value="TreeGrafter"/>
</dbReference>
<feature type="repeat" description="Pumilio" evidence="5">
    <location>
        <begin position="303"/>
        <end position="338"/>
    </location>
</feature>
<dbReference type="PANTHER" id="PTHR12537:SF138">
    <property type="entry name" value="PUMILIO HOMOLOG 7, CHLOROPLASTIC-RELATED"/>
    <property type="match status" value="1"/>
</dbReference>
<comment type="function">
    <text evidence="4">Sequence-specific RNA-binding protein that regulates translation and mRNA stability by binding the 3'-UTR of target mRNAs.</text>
</comment>
<reference evidence="7 8" key="1">
    <citation type="submission" date="2024-01" db="EMBL/GenBank/DDBJ databases">
        <title>The genomes of 5 underutilized Papilionoideae crops provide insights into root nodulation and disease resistanc.</title>
        <authorList>
            <person name="Jiang F."/>
        </authorList>
    </citation>
    <scope>NUCLEOTIDE SEQUENCE [LARGE SCALE GENOMIC DNA]</scope>
    <source>
        <strain evidence="7">DUOXIRENSHENG_FW03</strain>
        <tissue evidence="7">Leaves</tissue>
    </source>
</reference>
<dbReference type="InterPro" id="IPR033712">
    <property type="entry name" value="Pumilio_RNA-bd"/>
</dbReference>
<comment type="caution">
    <text evidence="7">The sequence shown here is derived from an EMBL/GenBank/DDBJ whole genome shotgun (WGS) entry which is preliminary data.</text>
</comment>
<keyword evidence="2" id="KW-0810">Translation regulation</keyword>
<dbReference type="InterPro" id="IPR016024">
    <property type="entry name" value="ARM-type_fold"/>
</dbReference>
<evidence type="ECO:0000313" key="8">
    <source>
        <dbReference type="Proteomes" id="UP001386955"/>
    </source>
</evidence>
<keyword evidence="1" id="KW-0677">Repeat</keyword>
<evidence type="ECO:0000313" key="7">
    <source>
        <dbReference type="EMBL" id="KAK7385300.1"/>
    </source>
</evidence>
<feature type="repeat" description="Pumilio" evidence="5">
    <location>
        <begin position="339"/>
        <end position="378"/>
    </location>
</feature>
<dbReference type="GO" id="GO:0006417">
    <property type="term" value="P:regulation of translation"/>
    <property type="evidence" value="ECO:0007669"/>
    <property type="project" value="UniProtKB-KW"/>
</dbReference>
<keyword evidence="3" id="KW-0694">RNA-binding</keyword>
<feature type="repeat" description="Pumilio" evidence="5">
    <location>
        <begin position="267"/>
        <end position="302"/>
    </location>
</feature>
<feature type="repeat" description="Pumilio" evidence="5">
    <location>
        <begin position="487"/>
        <end position="525"/>
    </location>
</feature>
<dbReference type="EMBL" id="JAYMYS010000008">
    <property type="protein sequence ID" value="KAK7385300.1"/>
    <property type="molecule type" value="Genomic_DNA"/>
</dbReference>
<dbReference type="Pfam" id="PF22493">
    <property type="entry name" value="PUF_NOP9"/>
    <property type="match status" value="1"/>
</dbReference>
<dbReference type="PROSITE" id="PS50302">
    <property type="entry name" value="PUM"/>
    <property type="match status" value="7"/>
</dbReference>
<dbReference type="FunFam" id="1.25.10.10:FF:000237">
    <property type="entry name" value="Pumilio homolog 9"/>
    <property type="match status" value="1"/>
</dbReference>
<dbReference type="PROSITE" id="PS50303">
    <property type="entry name" value="PUM_HD"/>
    <property type="match status" value="1"/>
</dbReference>
<dbReference type="AlphaFoldDB" id="A0AAN9RXP1"/>
<evidence type="ECO:0000256" key="5">
    <source>
        <dbReference type="PROSITE-ProRule" id="PRU00317"/>
    </source>
</evidence>
<dbReference type="Gene3D" id="1.25.10.10">
    <property type="entry name" value="Leucine-rich Repeat Variant"/>
    <property type="match status" value="1"/>
</dbReference>
<evidence type="ECO:0000256" key="4">
    <source>
        <dbReference type="ARBA" id="ARBA00058490"/>
    </source>
</evidence>
<proteinExistence type="predicted"/>
<feature type="domain" description="PUM-HD" evidence="6">
    <location>
        <begin position="242"/>
        <end position="589"/>
    </location>
</feature>
<dbReference type="InterPro" id="IPR033133">
    <property type="entry name" value="PUM-HD"/>
</dbReference>
<organism evidence="7 8">
    <name type="scientific">Psophocarpus tetragonolobus</name>
    <name type="common">Winged bean</name>
    <name type="synonym">Dolichos tetragonolobus</name>
    <dbReference type="NCBI Taxonomy" id="3891"/>
    <lineage>
        <taxon>Eukaryota</taxon>
        <taxon>Viridiplantae</taxon>
        <taxon>Streptophyta</taxon>
        <taxon>Embryophyta</taxon>
        <taxon>Tracheophyta</taxon>
        <taxon>Spermatophyta</taxon>
        <taxon>Magnoliopsida</taxon>
        <taxon>eudicotyledons</taxon>
        <taxon>Gunneridae</taxon>
        <taxon>Pentapetalae</taxon>
        <taxon>rosids</taxon>
        <taxon>fabids</taxon>
        <taxon>Fabales</taxon>
        <taxon>Fabaceae</taxon>
        <taxon>Papilionoideae</taxon>
        <taxon>50 kb inversion clade</taxon>
        <taxon>NPAAA clade</taxon>
        <taxon>indigoferoid/millettioid clade</taxon>
        <taxon>Phaseoleae</taxon>
        <taxon>Psophocarpus</taxon>
    </lineage>
</organism>
<protein>
    <recommendedName>
        <fullName evidence="6">PUM-HD domain-containing protein</fullName>
    </recommendedName>
</protein>
<dbReference type="PANTHER" id="PTHR12537">
    <property type="entry name" value="RNA BINDING PROTEIN PUMILIO-RELATED"/>
    <property type="match status" value="1"/>
</dbReference>
<gene>
    <name evidence="7" type="ORF">VNO78_31016</name>
</gene>
<dbReference type="SUPFAM" id="SSF48371">
    <property type="entry name" value="ARM repeat"/>
    <property type="match status" value="1"/>
</dbReference>
<dbReference type="InterPro" id="IPR001313">
    <property type="entry name" value="Pumilio_RNA-bd_rpt"/>
</dbReference>
<feature type="repeat" description="Pumilio" evidence="5">
    <location>
        <begin position="451"/>
        <end position="486"/>
    </location>
</feature>
<evidence type="ECO:0000256" key="2">
    <source>
        <dbReference type="ARBA" id="ARBA00022845"/>
    </source>
</evidence>
<feature type="repeat" description="Pumilio" evidence="5">
    <location>
        <begin position="415"/>
        <end position="450"/>
    </location>
</feature>
<evidence type="ECO:0000256" key="1">
    <source>
        <dbReference type="ARBA" id="ARBA00022737"/>
    </source>
</evidence>
<dbReference type="Proteomes" id="UP001386955">
    <property type="component" value="Unassembled WGS sequence"/>
</dbReference>